<dbReference type="AlphaFoldDB" id="A0A367YEZ5"/>
<gene>
    <name evidence="4" type="primary">MRP1_0</name>
    <name evidence="4" type="ORF">Cantr_00182</name>
</gene>
<dbReference type="EMBL" id="QLNQ01000022">
    <property type="protein sequence ID" value="RCK64445.1"/>
    <property type="molecule type" value="Genomic_DNA"/>
</dbReference>
<dbReference type="STRING" id="5486.A0A367YEZ5"/>
<dbReference type="OrthoDB" id="275227at2759"/>
<sequence length="363" mass="41542">MLRSTSAKTLVFRRYQTTSYTFQRIPTLEDIRSNGSNFSGLFSNKAVKQLWFDRGNELVKNLNQAMAQTNTVLDREYSFAALAELSMNNPELAEVYKNASNSTSLIYFFSSIRPLSKKQDKAIRRVGYEEMLKTPGDEFGNKPRDPALVDWINQSFGSVRELRNLIINSARGIKGDGTVWLVAESTMSEEFLNKSMFTNPMYHNLALVNTYNGTMISDGERSGQVKRMKDLLAKLQREEEDNVRRKEAHKATKEQENMVQEEEGEKKAEEEDAKETVEQEAAKEKPTDLSDLQLGTVEKAEFDVAFLNKRLIPLLAIDASPRNYLIDYGVFGKQAYLENVWECIDWEVVSRRLPPRAKQVITM</sequence>
<dbReference type="Gene3D" id="3.55.40.20">
    <property type="entry name" value="Iron/manganese superoxide dismutase, C-terminal domain"/>
    <property type="match status" value="1"/>
</dbReference>
<protein>
    <submittedName>
        <fullName evidence="4">37S ribosomal protein MRP1, mitochondrial</fullName>
    </submittedName>
</protein>
<dbReference type="GO" id="GO:0046872">
    <property type="term" value="F:metal ion binding"/>
    <property type="evidence" value="ECO:0007669"/>
    <property type="project" value="InterPro"/>
</dbReference>
<feature type="domain" description="Manganese/iron superoxide dismutase C-terminal" evidence="3">
    <location>
        <begin position="296"/>
        <end position="352"/>
    </location>
</feature>
<dbReference type="GO" id="GO:0005840">
    <property type="term" value="C:ribosome"/>
    <property type="evidence" value="ECO:0007669"/>
    <property type="project" value="UniProtKB-KW"/>
</dbReference>
<dbReference type="InterPro" id="IPR036314">
    <property type="entry name" value="SOD_C_sf"/>
</dbReference>
<dbReference type="InterPro" id="IPR019832">
    <property type="entry name" value="Mn/Fe_SOD_C"/>
</dbReference>
<dbReference type="GO" id="GO:0004784">
    <property type="term" value="F:superoxide dismutase activity"/>
    <property type="evidence" value="ECO:0007669"/>
    <property type="project" value="InterPro"/>
</dbReference>
<evidence type="ECO:0000256" key="1">
    <source>
        <dbReference type="ARBA" id="ARBA00037226"/>
    </source>
</evidence>
<feature type="region of interest" description="Disordered" evidence="2">
    <location>
        <begin position="236"/>
        <end position="287"/>
    </location>
</feature>
<proteinExistence type="predicted"/>
<dbReference type="PANTHER" id="PTHR43595:SF1">
    <property type="entry name" value="SMALL RIBOSOMAL SUBUNIT PROTEIN MS43"/>
    <property type="match status" value="1"/>
</dbReference>
<feature type="compositionally biased region" description="Basic and acidic residues" evidence="2">
    <location>
        <begin position="236"/>
        <end position="256"/>
    </location>
</feature>
<dbReference type="Proteomes" id="UP000253472">
    <property type="component" value="Unassembled WGS sequence"/>
</dbReference>
<accession>A0A367YEZ5</accession>
<evidence type="ECO:0000313" key="5">
    <source>
        <dbReference type="Proteomes" id="UP000253472"/>
    </source>
</evidence>
<evidence type="ECO:0000256" key="2">
    <source>
        <dbReference type="SAM" id="MobiDB-lite"/>
    </source>
</evidence>
<name>A0A367YEZ5_9ASCO</name>
<evidence type="ECO:0000313" key="4">
    <source>
        <dbReference type="EMBL" id="RCK64445.1"/>
    </source>
</evidence>
<comment type="caution">
    <text evidence="4">The sequence shown here is derived from an EMBL/GenBank/DDBJ whole genome shotgun (WGS) entry which is preliminary data.</text>
</comment>
<dbReference type="GO" id="GO:0005737">
    <property type="term" value="C:cytoplasm"/>
    <property type="evidence" value="ECO:0007669"/>
    <property type="project" value="TreeGrafter"/>
</dbReference>
<organism evidence="4 5">
    <name type="scientific">Candida viswanathii</name>
    <dbReference type="NCBI Taxonomy" id="5486"/>
    <lineage>
        <taxon>Eukaryota</taxon>
        <taxon>Fungi</taxon>
        <taxon>Dikarya</taxon>
        <taxon>Ascomycota</taxon>
        <taxon>Saccharomycotina</taxon>
        <taxon>Pichiomycetes</taxon>
        <taxon>Debaryomycetaceae</taxon>
        <taxon>Candida/Lodderomyces clade</taxon>
        <taxon>Candida</taxon>
    </lineage>
</organism>
<keyword evidence="4" id="KW-0687">Ribonucleoprotein</keyword>
<dbReference type="Pfam" id="PF02777">
    <property type="entry name" value="Sod_Fe_C"/>
    <property type="match status" value="1"/>
</dbReference>
<keyword evidence="5" id="KW-1185">Reference proteome</keyword>
<reference evidence="4 5" key="1">
    <citation type="submission" date="2018-06" db="EMBL/GenBank/DDBJ databases">
        <title>Whole genome sequencing of Candida tropicalis (genome annotated by CSBL at Korea University).</title>
        <authorList>
            <person name="Ahn J."/>
        </authorList>
    </citation>
    <scope>NUCLEOTIDE SEQUENCE [LARGE SCALE GENOMIC DNA]</scope>
    <source>
        <strain evidence="4 5">ATCC 20962</strain>
    </source>
</reference>
<dbReference type="PANTHER" id="PTHR43595">
    <property type="entry name" value="37S RIBOSOMAL PROTEIN S26, MITOCHONDRIAL"/>
    <property type="match status" value="1"/>
</dbReference>
<dbReference type="SUPFAM" id="SSF54719">
    <property type="entry name" value="Fe,Mn superoxide dismutase (SOD), C-terminal domain"/>
    <property type="match status" value="1"/>
</dbReference>
<evidence type="ECO:0000259" key="3">
    <source>
        <dbReference type="Pfam" id="PF02777"/>
    </source>
</evidence>
<comment type="function">
    <text evidence="1">Component of the mitochondrial ribosome (mitoribosome), a dedicated translation machinery responsible for the synthesis of mitochondrial genome-encoded proteins, including at least some of the essential transmembrane subunits of the mitochondrial respiratory chain. The mitoribosomes are attached to the mitochondrial inner membrane and translation products are cotranslationally integrated into the membrane.</text>
</comment>
<feature type="compositionally biased region" description="Basic and acidic residues" evidence="2">
    <location>
        <begin position="264"/>
        <end position="287"/>
    </location>
</feature>
<keyword evidence="4" id="KW-0689">Ribosomal protein</keyword>